<keyword evidence="6" id="KW-0808">Transferase</keyword>
<dbReference type="SUPFAM" id="SSF47384">
    <property type="entry name" value="Homodimeric domain of signal transducing histidine kinase"/>
    <property type="match status" value="1"/>
</dbReference>
<evidence type="ECO:0000259" key="17">
    <source>
        <dbReference type="PROSITE" id="PS50885"/>
    </source>
</evidence>
<feature type="domain" description="Histidine kinase" evidence="16">
    <location>
        <begin position="267"/>
        <end position="471"/>
    </location>
</feature>
<accession>A0ABS1TC89</accession>
<evidence type="ECO:0000256" key="13">
    <source>
        <dbReference type="ARBA" id="ARBA00023136"/>
    </source>
</evidence>
<keyword evidence="8" id="KW-0547">Nucleotide-binding</keyword>
<evidence type="ECO:0000256" key="7">
    <source>
        <dbReference type="ARBA" id="ARBA00022692"/>
    </source>
</evidence>
<dbReference type="SMART" id="SM00387">
    <property type="entry name" value="HATPase_c"/>
    <property type="match status" value="1"/>
</dbReference>
<evidence type="ECO:0000256" key="14">
    <source>
        <dbReference type="SAM" id="Coils"/>
    </source>
</evidence>
<dbReference type="CDD" id="cd00082">
    <property type="entry name" value="HisKA"/>
    <property type="match status" value="1"/>
</dbReference>
<keyword evidence="4" id="KW-1003">Cell membrane</keyword>
<dbReference type="InterPro" id="IPR036890">
    <property type="entry name" value="HATPase_C_sf"/>
</dbReference>
<gene>
    <name evidence="18" type="ORF">JK636_09165</name>
</gene>
<reference evidence="18 19" key="1">
    <citation type="submission" date="2021-01" db="EMBL/GenBank/DDBJ databases">
        <title>Genome public.</title>
        <authorList>
            <person name="Liu C."/>
            <person name="Sun Q."/>
        </authorList>
    </citation>
    <scope>NUCLEOTIDE SEQUENCE [LARGE SCALE GENOMIC DNA]</scope>
    <source>
        <strain evidence="18 19">YIM B02515</strain>
    </source>
</reference>
<dbReference type="Gene3D" id="6.10.340.10">
    <property type="match status" value="1"/>
</dbReference>
<dbReference type="Proteomes" id="UP000632377">
    <property type="component" value="Unassembled WGS sequence"/>
</dbReference>
<keyword evidence="14" id="KW-0175">Coiled coil</keyword>
<dbReference type="Gene3D" id="3.30.565.10">
    <property type="entry name" value="Histidine kinase-like ATPase, C-terminal domain"/>
    <property type="match status" value="1"/>
</dbReference>
<keyword evidence="13 15" id="KW-0472">Membrane</keyword>
<evidence type="ECO:0000256" key="15">
    <source>
        <dbReference type="SAM" id="Phobius"/>
    </source>
</evidence>
<name>A0ABS1TC89_9CLOT</name>
<evidence type="ECO:0000256" key="5">
    <source>
        <dbReference type="ARBA" id="ARBA00022553"/>
    </source>
</evidence>
<comment type="catalytic activity">
    <reaction evidence="1">
        <text>ATP + protein L-histidine = ADP + protein N-phospho-L-histidine.</text>
        <dbReference type="EC" id="2.7.13.3"/>
    </reaction>
</comment>
<keyword evidence="19" id="KW-1185">Reference proteome</keyword>
<evidence type="ECO:0000313" key="18">
    <source>
        <dbReference type="EMBL" id="MBL4935929.1"/>
    </source>
</evidence>
<keyword evidence="11 15" id="KW-1133">Transmembrane helix</keyword>
<evidence type="ECO:0000256" key="8">
    <source>
        <dbReference type="ARBA" id="ARBA00022741"/>
    </source>
</evidence>
<dbReference type="GO" id="GO:0016301">
    <property type="term" value="F:kinase activity"/>
    <property type="evidence" value="ECO:0007669"/>
    <property type="project" value="UniProtKB-KW"/>
</dbReference>
<dbReference type="Pfam" id="PF02518">
    <property type="entry name" value="HATPase_c"/>
    <property type="match status" value="1"/>
</dbReference>
<dbReference type="EMBL" id="JAESWC010000002">
    <property type="protein sequence ID" value="MBL4935929.1"/>
    <property type="molecule type" value="Genomic_DNA"/>
</dbReference>
<sequence>MMRKFKNKLKFKSLTMRIWTTFTVIILIIIFCISLLYLFAFRKINESARIQDLKGVHGFLLNGNNFSAADANRFDEFKNLKGSNNFILNVNDSKTQIEDLNKRDHVPPQGKDMTGPRPQDFINDNEVKMWMAGFVQNSNMYEKEFNQTYKNVRFLFIISSVNNSKSGKSYLITYMPNREDNNLLYMFIIVGVVFIAIGFVASKIVAQFIAKPLKELEAFTEKIARKDWKDPIIIRNEDEIGSLAASMNKMQKELKKADEEEKTFLQSISHDLKTPVMVIMSHADAIIDGVYIDSVENTAEIIRDEAIGLEKKIKQILYLNTLDYVLENNSEDTEINFKELLLHITSRFEVVNSKIEWNLDLQDIMVNGNLDKDKVAIENILENGLRYAKEEISISLDRQENFAVLEIYNDGPNIDSKHIDHIFDNLYKDKTGNFGLGLAITKKIIDFYGGEIKAVNRENGVSFIIKYPVLKEDSQQ</sequence>
<dbReference type="InterPro" id="IPR003661">
    <property type="entry name" value="HisK_dim/P_dom"/>
</dbReference>
<dbReference type="Gene3D" id="1.10.287.130">
    <property type="match status" value="1"/>
</dbReference>
<keyword evidence="7 15" id="KW-0812">Transmembrane</keyword>
<dbReference type="PANTHER" id="PTHR45528">
    <property type="entry name" value="SENSOR HISTIDINE KINASE CPXA"/>
    <property type="match status" value="1"/>
</dbReference>
<dbReference type="CDD" id="cd06225">
    <property type="entry name" value="HAMP"/>
    <property type="match status" value="1"/>
</dbReference>
<evidence type="ECO:0000256" key="11">
    <source>
        <dbReference type="ARBA" id="ARBA00022989"/>
    </source>
</evidence>
<evidence type="ECO:0000256" key="6">
    <source>
        <dbReference type="ARBA" id="ARBA00022679"/>
    </source>
</evidence>
<dbReference type="InterPro" id="IPR050398">
    <property type="entry name" value="HssS/ArlS-like"/>
</dbReference>
<dbReference type="Pfam" id="PF00672">
    <property type="entry name" value="HAMP"/>
    <property type="match status" value="1"/>
</dbReference>
<protein>
    <recommendedName>
        <fullName evidence="3">histidine kinase</fullName>
        <ecNumber evidence="3">2.7.13.3</ecNumber>
    </recommendedName>
</protein>
<comment type="subcellular location">
    <subcellularLocation>
        <location evidence="2">Cell membrane</location>
        <topology evidence="2">Multi-pass membrane protein</topology>
    </subcellularLocation>
</comment>
<keyword evidence="12" id="KW-0902">Two-component regulatory system</keyword>
<evidence type="ECO:0000259" key="16">
    <source>
        <dbReference type="PROSITE" id="PS50109"/>
    </source>
</evidence>
<dbReference type="InterPro" id="IPR036097">
    <property type="entry name" value="HisK_dim/P_sf"/>
</dbReference>
<evidence type="ECO:0000313" key="19">
    <source>
        <dbReference type="Proteomes" id="UP000632377"/>
    </source>
</evidence>
<evidence type="ECO:0000256" key="9">
    <source>
        <dbReference type="ARBA" id="ARBA00022777"/>
    </source>
</evidence>
<keyword evidence="10" id="KW-0067">ATP-binding</keyword>
<evidence type="ECO:0000256" key="10">
    <source>
        <dbReference type="ARBA" id="ARBA00022840"/>
    </source>
</evidence>
<dbReference type="InterPro" id="IPR003594">
    <property type="entry name" value="HATPase_dom"/>
</dbReference>
<comment type="caution">
    <text evidence="18">The sequence shown here is derived from an EMBL/GenBank/DDBJ whole genome shotgun (WGS) entry which is preliminary data.</text>
</comment>
<feature type="transmembrane region" description="Helical" evidence="15">
    <location>
        <begin position="21"/>
        <end position="41"/>
    </location>
</feature>
<proteinExistence type="predicted"/>
<keyword evidence="5" id="KW-0597">Phosphoprotein</keyword>
<dbReference type="InterPro" id="IPR005467">
    <property type="entry name" value="His_kinase_dom"/>
</dbReference>
<feature type="domain" description="HAMP" evidence="17">
    <location>
        <begin position="207"/>
        <end position="259"/>
    </location>
</feature>
<dbReference type="SUPFAM" id="SSF55874">
    <property type="entry name" value="ATPase domain of HSP90 chaperone/DNA topoisomerase II/histidine kinase"/>
    <property type="match status" value="1"/>
</dbReference>
<dbReference type="SMART" id="SM00388">
    <property type="entry name" value="HisKA"/>
    <property type="match status" value="1"/>
</dbReference>
<feature type="coiled-coil region" evidence="14">
    <location>
        <begin position="240"/>
        <end position="267"/>
    </location>
</feature>
<dbReference type="PANTHER" id="PTHR45528:SF1">
    <property type="entry name" value="SENSOR HISTIDINE KINASE CPXA"/>
    <property type="match status" value="1"/>
</dbReference>
<dbReference type="SUPFAM" id="SSF158472">
    <property type="entry name" value="HAMP domain-like"/>
    <property type="match status" value="1"/>
</dbReference>
<dbReference type="SMART" id="SM00304">
    <property type="entry name" value="HAMP"/>
    <property type="match status" value="1"/>
</dbReference>
<dbReference type="InterPro" id="IPR003660">
    <property type="entry name" value="HAMP_dom"/>
</dbReference>
<keyword evidence="9 18" id="KW-0418">Kinase</keyword>
<evidence type="ECO:0000256" key="4">
    <source>
        <dbReference type="ARBA" id="ARBA00022475"/>
    </source>
</evidence>
<evidence type="ECO:0000256" key="2">
    <source>
        <dbReference type="ARBA" id="ARBA00004651"/>
    </source>
</evidence>
<evidence type="ECO:0000256" key="1">
    <source>
        <dbReference type="ARBA" id="ARBA00000085"/>
    </source>
</evidence>
<dbReference type="Pfam" id="PF00512">
    <property type="entry name" value="HisKA"/>
    <property type="match status" value="1"/>
</dbReference>
<organism evidence="18 19">
    <name type="scientific">Clostridium rhizosphaerae</name>
    <dbReference type="NCBI Taxonomy" id="2803861"/>
    <lineage>
        <taxon>Bacteria</taxon>
        <taxon>Bacillati</taxon>
        <taxon>Bacillota</taxon>
        <taxon>Clostridia</taxon>
        <taxon>Eubacteriales</taxon>
        <taxon>Clostridiaceae</taxon>
        <taxon>Clostridium</taxon>
    </lineage>
</organism>
<feature type="transmembrane region" description="Helical" evidence="15">
    <location>
        <begin position="183"/>
        <end position="206"/>
    </location>
</feature>
<dbReference type="PROSITE" id="PS50885">
    <property type="entry name" value="HAMP"/>
    <property type="match status" value="1"/>
</dbReference>
<evidence type="ECO:0000256" key="12">
    <source>
        <dbReference type="ARBA" id="ARBA00023012"/>
    </source>
</evidence>
<evidence type="ECO:0000256" key="3">
    <source>
        <dbReference type="ARBA" id="ARBA00012438"/>
    </source>
</evidence>
<dbReference type="EC" id="2.7.13.3" evidence="3"/>
<dbReference type="PROSITE" id="PS50109">
    <property type="entry name" value="HIS_KIN"/>
    <property type="match status" value="1"/>
</dbReference>